<gene>
    <name evidence="1" type="ORF">V6N12_062471</name>
</gene>
<reference evidence="1 2" key="1">
    <citation type="journal article" date="2024" name="G3 (Bethesda)">
        <title>Genome assembly of Hibiscus sabdariffa L. provides insights into metabolisms of medicinal natural products.</title>
        <authorList>
            <person name="Kim T."/>
        </authorList>
    </citation>
    <scope>NUCLEOTIDE SEQUENCE [LARGE SCALE GENOMIC DNA]</scope>
    <source>
        <strain evidence="1">TK-2024</strain>
        <tissue evidence="1">Old leaves</tissue>
    </source>
</reference>
<evidence type="ECO:0000313" key="2">
    <source>
        <dbReference type="Proteomes" id="UP001472677"/>
    </source>
</evidence>
<proteinExistence type="predicted"/>
<dbReference type="Proteomes" id="UP001472677">
    <property type="component" value="Unassembled WGS sequence"/>
</dbReference>
<keyword evidence="2" id="KW-1185">Reference proteome</keyword>
<protein>
    <submittedName>
        <fullName evidence="1">Uncharacterized protein</fullName>
    </submittedName>
</protein>
<name>A0ABR2F902_9ROSI</name>
<accession>A0ABR2F902</accession>
<comment type="caution">
    <text evidence="1">The sequence shown here is derived from an EMBL/GenBank/DDBJ whole genome shotgun (WGS) entry which is preliminary data.</text>
</comment>
<sequence length="110" mass="12317">MHKQYSMYTVMLDSTADRSQDIVVGDRLDTGYMRHEDLRVLEVLSKVPSWPSDETVSIVNRVDAGIQMCLDIVELEIQSSNVTTSKQVYEETRTDGCCVVGLPIPTCSSE</sequence>
<evidence type="ECO:0000313" key="1">
    <source>
        <dbReference type="EMBL" id="KAK8574789.1"/>
    </source>
</evidence>
<dbReference type="EMBL" id="JBBPBM010000007">
    <property type="protein sequence ID" value="KAK8574789.1"/>
    <property type="molecule type" value="Genomic_DNA"/>
</dbReference>
<organism evidence="1 2">
    <name type="scientific">Hibiscus sabdariffa</name>
    <name type="common">roselle</name>
    <dbReference type="NCBI Taxonomy" id="183260"/>
    <lineage>
        <taxon>Eukaryota</taxon>
        <taxon>Viridiplantae</taxon>
        <taxon>Streptophyta</taxon>
        <taxon>Embryophyta</taxon>
        <taxon>Tracheophyta</taxon>
        <taxon>Spermatophyta</taxon>
        <taxon>Magnoliopsida</taxon>
        <taxon>eudicotyledons</taxon>
        <taxon>Gunneridae</taxon>
        <taxon>Pentapetalae</taxon>
        <taxon>rosids</taxon>
        <taxon>malvids</taxon>
        <taxon>Malvales</taxon>
        <taxon>Malvaceae</taxon>
        <taxon>Malvoideae</taxon>
        <taxon>Hibiscus</taxon>
    </lineage>
</organism>